<evidence type="ECO:0000313" key="5">
    <source>
        <dbReference type="Proteomes" id="UP001212997"/>
    </source>
</evidence>
<accession>A0AAD5YNE2</accession>
<dbReference type="Proteomes" id="UP001212997">
    <property type="component" value="Unassembled WGS sequence"/>
</dbReference>
<evidence type="ECO:0008006" key="6">
    <source>
        <dbReference type="Google" id="ProtNLM"/>
    </source>
</evidence>
<dbReference type="HAMAP" id="MF_01384">
    <property type="entry name" value="UreD"/>
    <property type="match status" value="1"/>
</dbReference>
<dbReference type="EMBL" id="JANAWD010000018">
    <property type="protein sequence ID" value="KAJ3491063.1"/>
    <property type="molecule type" value="Genomic_DNA"/>
</dbReference>
<evidence type="ECO:0000256" key="3">
    <source>
        <dbReference type="SAM" id="MobiDB-lite"/>
    </source>
</evidence>
<comment type="caution">
    <text evidence="4">The sequence shown here is derived from an EMBL/GenBank/DDBJ whole genome shotgun (WGS) entry which is preliminary data.</text>
</comment>
<reference evidence="4" key="1">
    <citation type="submission" date="2022-07" db="EMBL/GenBank/DDBJ databases">
        <title>Genome Sequence of Physisporinus lineatus.</title>
        <authorList>
            <person name="Buettner E."/>
        </authorList>
    </citation>
    <scope>NUCLEOTIDE SEQUENCE</scope>
    <source>
        <strain evidence="4">VT162</strain>
    </source>
</reference>
<evidence type="ECO:0000256" key="2">
    <source>
        <dbReference type="ARBA" id="ARBA00023186"/>
    </source>
</evidence>
<organism evidence="4 5">
    <name type="scientific">Meripilus lineatus</name>
    <dbReference type="NCBI Taxonomy" id="2056292"/>
    <lineage>
        <taxon>Eukaryota</taxon>
        <taxon>Fungi</taxon>
        <taxon>Dikarya</taxon>
        <taxon>Basidiomycota</taxon>
        <taxon>Agaricomycotina</taxon>
        <taxon>Agaricomycetes</taxon>
        <taxon>Polyporales</taxon>
        <taxon>Meripilaceae</taxon>
        <taxon>Meripilus</taxon>
    </lineage>
</organism>
<keyword evidence="2" id="KW-0143">Chaperone</keyword>
<dbReference type="GO" id="GO:0016151">
    <property type="term" value="F:nickel cation binding"/>
    <property type="evidence" value="ECO:0007669"/>
    <property type="project" value="InterPro"/>
</dbReference>
<feature type="compositionally biased region" description="Low complexity" evidence="3">
    <location>
        <begin position="222"/>
        <end position="231"/>
    </location>
</feature>
<evidence type="ECO:0000313" key="4">
    <source>
        <dbReference type="EMBL" id="KAJ3491063.1"/>
    </source>
</evidence>
<protein>
    <recommendedName>
        <fullName evidence="6">UreD-domain-containing protein</fullName>
    </recommendedName>
</protein>
<feature type="compositionally biased region" description="Polar residues" evidence="3">
    <location>
        <begin position="201"/>
        <end position="214"/>
    </location>
</feature>
<feature type="region of interest" description="Disordered" evidence="3">
    <location>
        <begin position="199"/>
        <end position="233"/>
    </location>
</feature>
<dbReference type="Pfam" id="PF01774">
    <property type="entry name" value="UreD"/>
    <property type="match status" value="1"/>
</dbReference>
<gene>
    <name evidence="4" type="ORF">NLI96_g999</name>
</gene>
<dbReference type="PANTHER" id="PTHR33643:SF1">
    <property type="entry name" value="UREASE ACCESSORY PROTEIN D"/>
    <property type="match status" value="1"/>
</dbReference>
<evidence type="ECO:0000256" key="1">
    <source>
        <dbReference type="ARBA" id="ARBA00007177"/>
    </source>
</evidence>
<name>A0AAD5YNE2_9APHY</name>
<keyword evidence="5" id="KW-1185">Reference proteome</keyword>
<dbReference type="AlphaFoldDB" id="A0AAD5YNE2"/>
<sequence>MQRVGAGIGRIHLQCHGHDTVFSELSYSYPLKLLSPRVTTPGVGVVYVLTYGGGLVGGDRVNLGVEVEEGARLVMLTQGSTKVFKSRPGQTRFARPQGITPAQGDTITSQSLDVTISPNGALFLLPDPVTCFRAARYSQKQIFRLASKSSSAVLLDWITSGRISLGEQWVFERYWSLNEVWVDGKRVARDVMLLEEEKEPLQSSLADGDPSQTDSHPRSAATPTPSTSQSPLVPKRTLAERLTPYSCYATVLIYGPLTHETIRYLSSQFEATTLFKANKRPDLIWSLTLICNGEGCILRVAAKETEQVRHWLGAALHLLEGVVGVDIFRKTFS</sequence>
<proteinExistence type="inferred from homology"/>
<dbReference type="PANTHER" id="PTHR33643">
    <property type="entry name" value="UREASE ACCESSORY PROTEIN D"/>
    <property type="match status" value="1"/>
</dbReference>
<dbReference type="InterPro" id="IPR002669">
    <property type="entry name" value="UreD"/>
</dbReference>
<comment type="similarity">
    <text evidence="1">Belongs to the UreD family.</text>
</comment>